<dbReference type="InterPro" id="IPR051500">
    <property type="entry name" value="cTAGE_MIA/OTOR"/>
</dbReference>
<feature type="compositionally biased region" description="Basic and acidic residues" evidence="9">
    <location>
        <begin position="1086"/>
        <end position="1100"/>
    </location>
</feature>
<feature type="compositionally biased region" description="Polar residues" evidence="9">
    <location>
        <begin position="1006"/>
        <end position="1024"/>
    </location>
</feature>
<dbReference type="GO" id="GO:0006888">
    <property type="term" value="P:endoplasmic reticulum to Golgi vesicle-mediated transport"/>
    <property type="evidence" value="ECO:0007669"/>
    <property type="project" value="TreeGrafter"/>
</dbReference>
<feature type="compositionally biased region" description="Polar residues" evidence="9">
    <location>
        <begin position="1303"/>
        <end position="1314"/>
    </location>
</feature>
<dbReference type="OrthoDB" id="3548878at2759"/>
<feature type="compositionally biased region" description="Polar residues" evidence="9">
    <location>
        <begin position="571"/>
        <end position="584"/>
    </location>
</feature>
<feature type="compositionally biased region" description="Basic and acidic residues" evidence="9">
    <location>
        <begin position="541"/>
        <end position="568"/>
    </location>
</feature>
<dbReference type="PROSITE" id="PS50002">
    <property type="entry name" value="SH3"/>
    <property type="match status" value="1"/>
</dbReference>
<evidence type="ECO:0000259" key="11">
    <source>
        <dbReference type="PROSITE" id="PS50002"/>
    </source>
</evidence>
<feature type="compositionally biased region" description="Polar residues" evidence="9">
    <location>
        <begin position="902"/>
        <end position="922"/>
    </location>
</feature>
<feature type="compositionally biased region" description="Basic and acidic residues" evidence="9">
    <location>
        <begin position="994"/>
        <end position="1004"/>
    </location>
</feature>
<keyword evidence="6" id="KW-0325">Glycoprotein</keyword>
<feature type="compositionally biased region" description="Basic and acidic residues" evidence="9">
    <location>
        <begin position="702"/>
        <end position="721"/>
    </location>
</feature>
<feature type="compositionally biased region" description="Acidic residues" evidence="9">
    <location>
        <begin position="663"/>
        <end position="675"/>
    </location>
</feature>
<comment type="subcellular location">
    <subcellularLocation>
        <location evidence="1">Endoplasmic reticulum membrane</location>
        <topology evidence="1">Single-pass membrane protein</topology>
    </subcellularLocation>
</comment>
<feature type="compositionally biased region" description="Polar residues" evidence="9">
    <location>
        <begin position="755"/>
        <end position="764"/>
    </location>
</feature>
<proteinExistence type="predicted"/>
<dbReference type="PANTHER" id="PTHR23158:SF38">
    <property type="entry name" value="MELANOMA INHIBITORY ACTIVITY PROTEIN 2"/>
    <property type="match status" value="1"/>
</dbReference>
<feature type="region of interest" description="Disordered" evidence="9">
    <location>
        <begin position="322"/>
        <end position="361"/>
    </location>
</feature>
<feature type="compositionally biased region" description="Polar residues" evidence="9">
    <location>
        <begin position="827"/>
        <end position="844"/>
    </location>
</feature>
<dbReference type="GO" id="GO:0035459">
    <property type="term" value="P:vesicle cargo loading"/>
    <property type="evidence" value="ECO:0007669"/>
    <property type="project" value="TreeGrafter"/>
</dbReference>
<dbReference type="GO" id="GO:0070971">
    <property type="term" value="C:endoplasmic reticulum exit site"/>
    <property type="evidence" value="ECO:0007669"/>
    <property type="project" value="TreeGrafter"/>
</dbReference>
<feature type="compositionally biased region" description="Basic and acidic residues" evidence="9">
    <location>
        <begin position="590"/>
        <end position="605"/>
    </location>
</feature>
<dbReference type="Proteomes" id="UP000515152">
    <property type="component" value="Chromosome 14"/>
</dbReference>
<feature type="compositionally biased region" description="Polar residues" evidence="9">
    <location>
        <begin position="945"/>
        <end position="956"/>
    </location>
</feature>
<feature type="compositionally biased region" description="Pro residues" evidence="9">
    <location>
        <begin position="2020"/>
        <end position="2058"/>
    </location>
</feature>
<accession>A0A8M1KNL6</accession>
<feature type="region of interest" description="Disordered" evidence="9">
    <location>
        <begin position="803"/>
        <end position="964"/>
    </location>
</feature>
<feature type="compositionally biased region" description="Polar residues" evidence="9">
    <location>
        <begin position="803"/>
        <end position="814"/>
    </location>
</feature>
<gene>
    <name evidence="13" type="primary">ctage5</name>
</gene>
<feature type="region of interest" description="Disordered" evidence="9">
    <location>
        <begin position="268"/>
        <end position="308"/>
    </location>
</feature>
<feature type="region of interest" description="Disordered" evidence="9">
    <location>
        <begin position="144"/>
        <end position="231"/>
    </location>
</feature>
<evidence type="ECO:0000256" key="1">
    <source>
        <dbReference type="ARBA" id="ARBA00004389"/>
    </source>
</evidence>
<keyword evidence="4" id="KW-0256">Endoplasmic reticulum</keyword>
<dbReference type="InterPro" id="IPR036028">
    <property type="entry name" value="SH3-like_dom_sf"/>
</dbReference>
<feature type="region of interest" description="Disordered" evidence="9">
    <location>
        <begin position="984"/>
        <end position="1124"/>
    </location>
</feature>
<organism evidence="12 13">
    <name type="scientific">Clupea harengus</name>
    <name type="common">Atlantic herring</name>
    <dbReference type="NCBI Taxonomy" id="7950"/>
    <lineage>
        <taxon>Eukaryota</taxon>
        <taxon>Metazoa</taxon>
        <taxon>Chordata</taxon>
        <taxon>Craniata</taxon>
        <taxon>Vertebrata</taxon>
        <taxon>Euteleostomi</taxon>
        <taxon>Actinopterygii</taxon>
        <taxon>Neopterygii</taxon>
        <taxon>Teleostei</taxon>
        <taxon>Clupei</taxon>
        <taxon>Clupeiformes</taxon>
        <taxon>Clupeoidei</taxon>
        <taxon>Clupeidae</taxon>
        <taxon>Clupea</taxon>
    </lineage>
</organism>
<dbReference type="GeneID" id="105899635"/>
<feature type="compositionally biased region" description="Polar residues" evidence="9">
    <location>
        <begin position="1048"/>
        <end position="1057"/>
    </location>
</feature>
<feature type="compositionally biased region" description="Basic and acidic residues" evidence="9">
    <location>
        <begin position="923"/>
        <end position="933"/>
    </location>
</feature>
<evidence type="ECO:0000256" key="5">
    <source>
        <dbReference type="ARBA" id="ARBA00023054"/>
    </source>
</evidence>
<feature type="compositionally biased region" description="Basic and acidic residues" evidence="9">
    <location>
        <begin position="737"/>
        <end position="753"/>
    </location>
</feature>
<feature type="coiled-coil region" evidence="8">
    <location>
        <begin position="1743"/>
        <end position="1805"/>
    </location>
</feature>
<feature type="compositionally biased region" description="Low complexity" evidence="9">
    <location>
        <begin position="870"/>
        <end position="881"/>
    </location>
</feature>
<feature type="compositionally biased region" description="Basic and acidic residues" evidence="9">
    <location>
        <begin position="211"/>
        <end position="231"/>
    </location>
</feature>
<dbReference type="GO" id="GO:0009306">
    <property type="term" value="P:protein secretion"/>
    <property type="evidence" value="ECO:0007669"/>
    <property type="project" value="TreeGrafter"/>
</dbReference>
<feature type="compositionally biased region" description="Polar residues" evidence="9">
    <location>
        <begin position="607"/>
        <end position="617"/>
    </location>
</feature>
<feature type="region of interest" description="Disordered" evidence="9">
    <location>
        <begin position="396"/>
        <end position="471"/>
    </location>
</feature>
<keyword evidence="5 8" id="KW-0175">Coiled coil</keyword>
<feature type="compositionally biased region" description="Basic and acidic residues" evidence="9">
    <location>
        <begin position="1315"/>
        <end position="1328"/>
    </location>
</feature>
<feature type="compositionally biased region" description="Polar residues" evidence="9">
    <location>
        <begin position="1074"/>
        <end position="1085"/>
    </location>
</feature>
<evidence type="ECO:0000256" key="6">
    <source>
        <dbReference type="ARBA" id="ARBA00023180"/>
    </source>
</evidence>
<reference evidence="13" key="1">
    <citation type="submission" date="2025-08" db="UniProtKB">
        <authorList>
            <consortium name="RefSeq"/>
        </authorList>
    </citation>
    <scope>IDENTIFICATION</scope>
</reference>
<feature type="region of interest" description="Disordered" evidence="9">
    <location>
        <begin position="1340"/>
        <end position="1359"/>
    </location>
</feature>
<feature type="region of interest" description="Disordered" evidence="9">
    <location>
        <begin position="1139"/>
        <end position="1190"/>
    </location>
</feature>
<protein>
    <submittedName>
        <fullName evidence="13">Melanoma inhibitory activity protein 2 isoform X1</fullName>
    </submittedName>
</protein>
<evidence type="ECO:0000256" key="9">
    <source>
        <dbReference type="SAM" id="MobiDB-lite"/>
    </source>
</evidence>
<dbReference type="InterPro" id="IPR001452">
    <property type="entry name" value="SH3_domain"/>
</dbReference>
<evidence type="ECO:0000256" key="10">
    <source>
        <dbReference type="SAM" id="SignalP"/>
    </source>
</evidence>
<keyword evidence="3 10" id="KW-0732">Signal</keyword>
<dbReference type="PANTHER" id="PTHR23158">
    <property type="entry name" value="MELANOMA INHIBITORY ACTIVITY-RELATED"/>
    <property type="match status" value="1"/>
</dbReference>
<keyword evidence="2 7" id="KW-0728">SH3 domain</keyword>
<feature type="coiled-coil region" evidence="8">
    <location>
        <begin position="1512"/>
        <end position="1683"/>
    </location>
</feature>
<feature type="region of interest" description="Disordered" evidence="9">
    <location>
        <begin position="1707"/>
        <end position="1735"/>
    </location>
</feature>
<evidence type="ECO:0000256" key="8">
    <source>
        <dbReference type="SAM" id="Coils"/>
    </source>
</evidence>
<evidence type="ECO:0000256" key="3">
    <source>
        <dbReference type="ARBA" id="ARBA00022729"/>
    </source>
</evidence>
<dbReference type="CTD" id="4253"/>
<feature type="region of interest" description="Disordered" evidence="9">
    <location>
        <begin position="1248"/>
        <end position="1285"/>
    </location>
</feature>
<feature type="signal peptide" evidence="10">
    <location>
        <begin position="1"/>
        <end position="35"/>
    </location>
</feature>
<feature type="compositionally biased region" description="Basic and acidic residues" evidence="9">
    <location>
        <begin position="1174"/>
        <end position="1183"/>
    </location>
</feature>
<feature type="chain" id="PRO_5035437067" evidence="10">
    <location>
        <begin position="36"/>
        <end position="2216"/>
    </location>
</feature>
<feature type="compositionally biased region" description="Acidic residues" evidence="9">
    <location>
        <begin position="1155"/>
        <end position="1164"/>
    </location>
</feature>
<feature type="region of interest" description="Disordered" evidence="9">
    <location>
        <begin position="483"/>
        <end position="787"/>
    </location>
</feature>
<sequence length="2216" mass="247075">MDISIRTVYTTAKPHVCLWLWLSLFLVIFPNNSRGLSDLKICGDPGCEISMCRVLATKNFEAPDCRFLSFRKGDVIFVEYKLAGKRDDLWAGSKDRMFGYFPKDAVKVDEILVSEERQMTLPTEKHDFFCMDEYGEVIEIDDSEEYEEQHPENEEELHGTSEGTDIQPSTSNNKDTDQIIPEDLSDKVPPEASEQGGSSWMGSAVTGWFDTTDKSNADSDNHDDNLFGNDEKQDTFRKRKLALDDEQLEEKPSMFGWIGGELTNVLGYGETQAEEDAANTQNADGERLPGEEKPAENQEEPSGQYSPWLNIGIRDVLKFGGGEKEEVDKPMEEIKEIETTETTTDSVIPEGNEGSLESPQASIEVMQKEDMMKEDDGWYGGMYNSFAGYYTEKTKVEHPENDVPLSKTEDSENIPVEKTIRDRDEGESLISSDGLSSVLENVSSQTFSDMVKDNDDIQSREQSNLSPQGEYLVKDYLSSEGEKMSLDIDRNRKHSSLKGVDDTDDQEIPSEEKEESVLPVESQIDDGRDEEPPSVSETESEEKTDLSVPYDNKDDIFEVPSSEKEPHLSGRKSNYDTADSTGQPDVSDGSLHDLEMSESTSEKASDPVQSNFVTNITDTKERTNLSPPGEEHLVKDDLSSEGEKMSLDIDRNRKHSSLKGVDDTDDQEIPSEEKEESFLPVESQIDDGRDEEPPSVSETESEEKLDLSVPYDNKDEIRHDTDDDTAYSTGQPDVSDDSLHDLEMSESTSEKASDPVQSNFVTHITDTKEITSTESGSTEIEKSTQTLSDESLKLLDKFSFKMDSTSDTEVATSDQESEHNIELEKASVNTQEYSNHITSVVESNIDSDKELIANNQRPDSDKPEESTNFSLPEESTELLSLIQSKESEEPQPLDQDTEKHQGQTSSSDFPPKTTDNSEPNQKTADDQFKHGDEILGAGSSKVHNDVTSNDLMTNQTKAKHDYEAQEKLEVLDEADLSIMDNRNDAQQKVPNESMTERMHTEWRLSDTLSTQSYEDMASHNSSAVESLARVDLESSESIIDVPDESETASDSSQTNNREPLAETLKEDETESETIEASGNSDTPTQRLEHHSEIYRDHETEFQSDSSVDNTPSSRDKTVIEDTHKVPDIASDSYISFKTDETATIRPSPHSRTMTEEQDAMESEPEVTISSQMEVQEKGIKDSEADSDSTTAVMNGHLDSVKLGEDNNVHPPHEQSIEYIQTEHLIKEDEKNTGWFGSVYNGVAGLYGEKTKPDDTGDVVSPSDTAETPTPEGIPNEEDTVSTQETQSVFSIDGLSSVFESLTSKPQTDTAGEQGNDQHNEESSPEKSLTDLGCLQGTCTSSTQNEKVASKDGESADELQDSANLKGEGEHVQEDVKHTVIQDESVSVEDSAVREDTAVSDHTPTVQDQYEFLNGERTKSDRLTEGVYKSVTSTDMDAGQTAVLLKWFLNQVVSSLPDDLRPGPDLYGMPWEAVIFTALLGLGIMLLFSCRLYLSVKSRLYARRERRLGQKVAEMLEEKCKVLEQLSEAKKKHEKMQAILQNGGLLADIEESQKLESMSRELQESNAQMNKDVERLTENLNTQRSKRMQEEQQLGDLQATLKNLQGDATDFKSQIDQAKTTLKIHNMNSERLEKKLQASIEENVMLKESKDQLSQEAEGWGERLAELEEEMNMCESSYLRMQEDCAKKDDRIKSLTEVLLKMKDWDSDLEDEANGDSGPTSMGRENGDETDHHRQQKVQKLIYAAKLSADLRSLEEDKNRVVAKLSDEIKAKEDLHEGIEQLERQKEQLVAESSTYTLECQKLQQKLAIMTEMYHENELKLHRMLTVEERERLQKEEKLNKADMKICFAAEELSNYRVRAEELAEELERTNQAYKNQIASHEKKAHDNWLAARGADRDLGDIKRENAHLRQKLTDYQFKLEVLEKDPYALDAPGRPLFRGERSPYGPSPLGRPASETRAFLSPPTLMDGPPRLSPQFPMGPGGRASRNLVEPPGAGGDFERGGGPHSDSGSLSPSWERRGPPGPLPPPGHPYPESGPPFRRPPPGAFPMGPLPPRPPFFPEGASHSFGSDVHPSDKPDSSFVGNASGISEAEGRDASVMSAPGDMRMPPDAEMRMGPPGMGPPPPHLDPRDPHFQRRGPYGHPDFFPPRGPGGLPMGMRGPPPGMFPRYPLPPHMGYPPMRPPLDSFPPGPHGPPPRPSPPGSEQPPDQTPSPQDAI</sequence>
<evidence type="ECO:0000256" key="4">
    <source>
        <dbReference type="ARBA" id="ARBA00022824"/>
    </source>
</evidence>
<feature type="domain" description="SH3" evidence="11">
    <location>
        <begin position="49"/>
        <end position="111"/>
    </location>
</feature>
<feature type="region of interest" description="Disordered" evidence="9">
    <location>
        <begin position="1303"/>
        <end position="1334"/>
    </location>
</feature>
<feature type="compositionally biased region" description="Basic and acidic residues" evidence="9">
    <location>
        <begin position="450"/>
        <end position="459"/>
    </location>
</feature>
<dbReference type="Gene3D" id="2.30.30.40">
    <property type="entry name" value="SH3 Domains"/>
    <property type="match status" value="1"/>
</dbReference>
<feature type="compositionally biased region" description="Polar residues" evidence="9">
    <location>
        <begin position="772"/>
        <end position="787"/>
    </location>
</feature>
<feature type="compositionally biased region" description="Basic and acidic residues" evidence="9">
    <location>
        <begin position="816"/>
        <end position="825"/>
    </location>
</feature>
<name>A0A8M1KNL6_CLUHA</name>
<feature type="compositionally biased region" description="Basic and acidic residues" evidence="9">
    <location>
        <begin position="148"/>
        <end position="159"/>
    </location>
</feature>
<feature type="region of interest" description="Disordered" evidence="9">
    <location>
        <begin position="1929"/>
        <end position="2216"/>
    </location>
</feature>
<feature type="compositionally biased region" description="Basic and acidic residues" evidence="9">
    <location>
        <begin position="284"/>
        <end position="296"/>
    </location>
</feature>
<feature type="compositionally biased region" description="Polar residues" evidence="9">
    <location>
        <begin position="161"/>
        <end position="173"/>
    </location>
</feature>
<evidence type="ECO:0000313" key="12">
    <source>
        <dbReference type="Proteomes" id="UP000515152"/>
    </source>
</evidence>
<dbReference type="SUPFAM" id="SSF50044">
    <property type="entry name" value="SH3-domain"/>
    <property type="match status" value="1"/>
</dbReference>
<feature type="compositionally biased region" description="Polar residues" evidence="9">
    <location>
        <begin position="1102"/>
        <end position="1112"/>
    </location>
</feature>
<feature type="compositionally biased region" description="Basic and acidic residues" evidence="9">
    <location>
        <begin position="618"/>
        <end position="651"/>
    </location>
</feature>
<evidence type="ECO:0000313" key="13">
    <source>
        <dbReference type="RefSeq" id="XP_042565651.1"/>
    </source>
</evidence>
<feature type="compositionally biased region" description="Acidic residues" evidence="9">
    <location>
        <begin position="502"/>
        <end position="514"/>
    </location>
</feature>
<dbReference type="GO" id="GO:0005789">
    <property type="term" value="C:endoplasmic reticulum membrane"/>
    <property type="evidence" value="ECO:0007669"/>
    <property type="project" value="UniProtKB-SubCell"/>
</dbReference>
<evidence type="ECO:0000256" key="2">
    <source>
        <dbReference type="ARBA" id="ARBA00022443"/>
    </source>
</evidence>
<dbReference type="RefSeq" id="XP_042565651.1">
    <property type="nucleotide sequence ID" value="XM_042709717.1"/>
</dbReference>
<dbReference type="SMART" id="SM00326">
    <property type="entry name" value="SH3"/>
    <property type="match status" value="1"/>
</dbReference>
<feature type="compositionally biased region" description="Basic and acidic residues" evidence="9">
    <location>
        <begin position="1113"/>
        <end position="1124"/>
    </location>
</feature>
<feature type="compositionally biased region" description="Polar residues" evidence="9">
    <location>
        <begin position="429"/>
        <end position="448"/>
    </location>
</feature>
<dbReference type="Pfam" id="PF07653">
    <property type="entry name" value="SH3_2"/>
    <property type="match status" value="1"/>
</dbReference>
<feature type="compositionally biased region" description="Pro residues" evidence="9">
    <location>
        <begin position="2159"/>
        <end position="2209"/>
    </location>
</feature>
<evidence type="ECO:0000256" key="7">
    <source>
        <dbReference type="PROSITE-ProRule" id="PRU00192"/>
    </source>
</evidence>
<feature type="compositionally biased region" description="Polar residues" evidence="9">
    <location>
        <begin position="984"/>
        <end position="993"/>
    </location>
</feature>
<feature type="coiled-coil region" evidence="8">
    <location>
        <begin position="1849"/>
        <end position="1925"/>
    </location>
</feature>
<keyword evidence="12" id="KW-1185">Reference proteome</keyword>
<feature type="compositionally biased region" description="Basic and acidic residues" evidence="9">
    <location>
        <begin position="322"/>
        <end position="338"/>
    </location>
</feature>